<dbReference type="EMBL" id="JBDODL010000285">
    <property type="protein sequence ID" value="MES1919424.1"/>
    <property type="molecule type" value="Genomic_DNA"/>
</dbReference>
<evidence type="ECO:0000313" key="1">
    <source>
        <dbReference type="EMBL" id="MES1919424.1"/>
    </source>
</evidence>
<gene>
    <name evidence="1" type="ORF">MHBO_001262</name>
</gene>
<sequence>MFLFGKRFFSGSALQLSIEKFNYALLEGSLPVGSVVEFADGSFGIVNFVVKKRVLALTFNRKVREGAGATALHNRFLFKFEFSSFGSCVDVLGRPVLGSEPANRRTALAQLLEDRFGHKKVFLDVSGRECVPFLKRVRLKSVYRFRDLLLDSFCPVPYGSSLGIFGDRFIFNVFK</sequence>
<name>A0ABV2AIZ1_9EUKA</name>
<comment type="caution">
    <text evidence="1">The sequence shown here is derived from an EMBL/GenBank/DDBJ whole genome shotgun (WGS) entry which is preliminary data.</text>
</comment>
<reference evidence="1 2" key="1">
    <citation type="journal article" date="2024" name="BMC Biol.">
        <title>Comparative genomics of Ascetosporea gives new insight into the evolutionary basis for animal parasitism in Rhizaria.</title>
        <authorList>
            <person name="Hiltunen Thoren M."/>
            <person name="Onut-Brannstrom I."/>
            <person name="Alfjorden A."/>
            <person name="Peckova H."/>
            <person name="Swords F."/>
            <person name="Hooper C."/>
            <person name="Holzer A.S."/>
            <person name="Bass D."/>
            <person name="Burki F."/>
        </authorList>
    </citation>
    <scope>NUCLEOTIDE SEQUENCE [LARGE SCALE GENOMIC DNA]</scope>
    <source>
        <strain evidence="1">20-A016</strain>
    </source>
</reference>
<proteinExistence type="predicted"/>
<accession>A0ABV2AIZ1</accession>
<evidence type="ECO:0000313" key="2">
    <source>
        <dbReference type="Proteomes" id="UP001439008"/>
    </source>
</evidence>
<protein>
    <submittedName>
        <fullName evidence="1">Uncharacterized protein</fullName>
    </submittedName>
</protein>
<organism evidence="1 2">
    <name type="scientific">Bonamia ostreae</name>
    <dbReference type="NCBI Taxonomy" id="126728"/>
    <lineage>
        <taxon>Eukaryota</taxon>
        <taxon>Sar</taxon>
        <taxon>Rhizaria</taxon>
        <taxon>Endomyxa</taxon>
        <taxon>Ascetosporea</taxon>
        <taxon>Haplosporida</taxon>
        <taxon>Bonamia</taxon>
    </lineage>
</organism>
<keyword evidence="2" id="KW-1185">Reference proteome</keyword>
<dbReference type="Proteomes" id="UP001439008">
    <property type="component" value="Unassembled WGS sequence"/>
</dbReference>